<dbReference type="InterPro" id="IPR002559">
    <property type="entry name" value="Transposase_11"/>
</dbReference>
<comment type="caution">
    <text evidence="2">The sequence shown here is derived from an EMBL/GenBank/DDBJ whole genome shotgun (WGS) entry which is preliminary data.</text>
</comment>
<dbReference type="GO" id="GO:0006313">
    <property type="term" value="P:DNA transposition"/>
    <property type="evidence" value="ECO:0007669"/>
    <property type="project" value="InterPro"/>
</dbReference>
<protein>
    <submittedName>
        <fullName evidence="2">Transposase IS4 family protein</fullName>
    </submittedName>
</protein>
<gene>
    <name evidence="2" type="ORF">C467_08845</name>
</gene>
<dbReference type="AlphaFoldDB" id="M0FCB7"/>
<dbReference type="EMBL" id="AOJO01000038">
    <property type="protein sequence ID" value="ELZ56274.1"/>
    <property type="molecule type" value="Genomic_DNA"/>
</dbReference>
<dbReference type="InterPro" id="IPR053520">
    <property type="entry name" value="Transposase_Tn903"/>
</dbReference>
<dbReference type="NCBIfam" id="NF033579">
    <property type="entry name" value="transpos_IS5_2"/>
    <property type="match status" value="1"/>
</dbReference>
<evidence type="ECO:0000259" key="1">
    <source>
        <dbReference type="Pfam" id="PF01609"/>
    </source>
</evidence>
<sequence length="278" mass="31825">MKTLPKSQILRFTEKAIHLARRAVSRYSSKFSKHRYTLPQHVVLLCLKVRKNTTYRGLLDELIEMPRIRRALGLAELPTPSTLCKAFNRLDMAVWRVILTLSATFLPTSGIVGVDASGFDRSHASKHYTKRAELTIQQLKVTLLVDAKVNAILDLHVTTTRKHDSQIAPSLIKRNPECIDILLGDKGYDDQKIRRLARQHEVRPLIKHREFTSLHKAWNARLDADLYGQRSQSETANSTLKRKYGVRPLTTLVEAVPRTHHRLSLSQYRPITLSGQDR</sequence>
<dbReference type="GO" id="GO:0003677">
    <property type="term" value="F:DNA binding"/>
    <property type="evidence" value="ECO:0007669"/>
    <property type="project" value="InterPro"/>
</dbReference>
<name>M0FCB7_9EURY</name>
<proteinExistence type="predicted"/>
<keyword evidence="3" id="KW-1185">Reference proteome</keyword>
<feature type="domain" description="Transposase IS4-like" evidence="1">
    <location>
        <begin position="112"/>
        <end position="247"/>
    </location>
</feature>
<evidence type="ECO:0000313" key="2">
    <source>
        <dbReference type="EMBL" id="ELZ56274.1"/>
    </source>
</evidence>
<dbReference type="Pfam" id="PF01609">
    <property type="entry name" value="DDE_Tnp_1"/>
    <property type="match status" value="1"/>
</dbReference>
<dbReference type="Proteomes" id="UP000011689">
    <property type="component" value="Unassembled WGS sequence"/>
</dbReference>
<reference evidence="2 3" key="1">
    <citation type="journal article" date="2014" name="PLoS Genet.">
        <title>Phylogenetically driven sequencing of extremely halophilic archaea reveals strategies for static and dynamic osmo-response.</title>
        <authorList>
            <person name="Becker E.A."/>
            <person name="Seitzer P.M."/>
            <person name="Tritt A."/>
            <person name="Larsen D."/>
            <person name="Krusor M."/>
            <person name="Yao A.I."/>
            <person name="Wu D."/>
            <person name="Madern D."/>
            <person name="Eisen J.A."/>
            <person name="Darling A.E."/>
            <person name="Facciotti M.T."/>
        </authorList>
    </citation>
    <scope>NUCLEOTIDE SEQUENCE [LARGE SCALE GENOMIC DNA]</scope>
    <source>
        <strain evidence="2 3">ATCC 700873</strain>
    </source>
</reference>
<evidence type="ECO:0000313" key="3">
    <source>
        <dbReference type="Proteomes" id="UP000011689"/>
    </source>
</evidence>
<accession>M0FCB7</accession>
<organism evidence="2 3">
    <name type="scientific">Halorubrum hochstenium ATCC 700873</name>
    <dbReference type="NCBI Taxonomy" id="1227481"/>
    <lineage>
        <taxon>Archaea</taxon>
        <taxon>Methanobacteriati</taxon>
        <taxon>Methanobacteriota</taxon>
        <taxon>Stenosarchaea group</taxon>
        <taxon>Halobacteria</taxon>
        <taxon>Halobacteriales</taxon>
        <taxon>Haloferacaceae</taxon>
        <taxon>Halorubrum</taxon>
    </lineage>
</organism>
<dbReference type="GO" id="GO:0004803">
    <property type="term" value="F:transposase activity"/>
    <property type="evidence" value="ECO:0007669"/>
    <property type="project" value="InterPro"/>
</dbReference>